<organism evidence="1 2">
    <name type="scientific">Ectothiorhodospira haloalkaliphila</name>
    <dbReference type="NCBI Taxonomy" id="421628"/>
    <lineage>
        <taxon>Bacteria</taxon>
        <taxon>Pseudomonadati</taxon>
        <taxon>Pseudomonadota</taxon>
        <taxon>Gammaproteobacteria</taxon>
        <taxon>Chromatiales</taxon>
        <taxon>Ectothiorhodospiraceae</taxon>
        <taxon>Ectothiorhodospira</taxon>
    </lineage>
</organism>
<accession>W8KYF8</accession>
<dbReference type="EMBL" id="CP007268">
    <property type="protein sequence ID" value="AHK80581.1"/>
    <property type="molecule type" value="Genomic_DNA"/>
</dbReference>
<protein>
    <submittedName>
        <fullName evidence="1">Uncharacterized protein</fullName>
    </submittedName>
</protein>
<proteinExistence type="predicted"/>
<dbReference type="AlphaFoldDB" id="W8KYF8"/>
<sequence length="128" mass="13778">MMVSLGGGQLLHEAGVLPDGPQYEGVVMRAGQAGQPGDLGQHSLAVCGIEKGLGILDWYQARWRSNRVRAGQASAWLMAQRARDPGGQSVHGGMVGRGREVSKSLWSIGRMKVFGYSCAPGRLRYLVR</sequence>
<evidence type="ECO:0000313" key="2">
    <source>
        <dbReference type="Proteomes" id="UP000019442"/>
    </source>
</evidence>
<reference evidence="2" key="2">
    <citation type="submission" date="2014-02" db="EMBL/GenBank/DDBJ databases">
        <title>Draft Genome Sequence of extremely halophilic bacteria Halorhodospira halochloris.</title>
        <authorList>
            <person name="Singh K.S."/>
        </authorList>
    </citation>
    <scope>NUCLEOTIDE SEQUENCE [LARGE SCALE GENOMIC DNA]</scope>
    <source>
        <strain evidence="2">A</strain>
    </source>
</reference>
<keyword evidence="2" id="KW-1185">Reference proteome</keyword>
<name>W8KYF8_9GAMM</name>
<dbReference type="HOGENOM" id="CLU_1956535_0_0_6"/>
<dbReference type="Proteomes" id="UP000019442">
    <property type="component" value="Chromosome"/>
</dbReference>
<reference evidence="1 2" key="1">
    <citation type="journal article" date="2014" name="J Genomics">
        <title>Draft Genome Sequence of the Extremely Halophilic Phototrophic Purple Sulfur Bacterium Halorhodospira halochloris.</title>
        <authorList>
            <person name="Singh K.S."/>
            <person name="Kirksey J."/>
            <person name="Hoff W.D."/>
            <person name="Deole R."/>
        </authorList>
    </citation>
    <scope>NUCLEOTIDE SEQUENCE [LARGE SCALE GENOMIC DNA]</scope>
    <source>
        <strain evidence="1 2">A</strain>
    </source>
</reference>
<dbReference type="KEGG" id="hhc:M911_02175"/>
<evidence type="ECO:0000313" key="1">
    <source>
        <dbReference type="EMBL" id="AHK80581.1"/>
    </source>
</evidence>
<gene>
    <name evidence="1" type="ORF">M911_02175</name>
</gene>